<gene>
    <name evidence="3" type="ORF">SOP96_08125</name>
</gene>
<evidence type="ECO:0000259" key="2">
    <source>
        <dbReference type="Pfam" id="PF26626"/>
    </source>
</evidence>
<keyword evidence="1" id="KW-1133">Transmembrane helix</keyword>
<evidence type="ECO:0000313" key="4">
    <source>
        <dbReference type="Proteomes" id="UP001348397"/>
    </source>
</evidence>
<name>A0ABU6HRJ8_9FLAO</name>
<dbReference type="Pfam" id="PF26626">
    <property type="entry name" value="DUF8201"/>
    <property type="match status" value="1"/>
</dbReference>
<keyword evidence="1" id="KW-0812">Transmembrane</keyword>
<dbReference type="EMBL" id="JAYLAA010000034">
    <property type="protein sequence ID" value="MEC3875672.1"/>
    <property type="molecule type" value="Genomic_DNA"/>
</dbReference>
<feature type="transmembrane region" description="Helical" evidence="1">
    <location>
        <begin position="189"/>
        <end position="211"/>
    </location>
</feature>
<keyword evidence="1" id="KW-0472">Membrane</keyword>
<protein>
    <recommendedName>
        <fullName evidence="2">DUF8201 domain-containing protein</fullName>
    </recommendedName>
</protein>
<feature type="transmembrane region" description="Helical" evidence="1">
    <location>
        <begin position="223"/>
        <end position="248"/>
    </location>
</feature>
<dbReference type="InterPro" id="IPR058065">
    <property type="entry name" value="LIC_10190-like"/>
</dbReference>
<proteinExistence type="predicted"/>
<keyword evidence="4" id="KW-1185">Reference proteome</keyword>
<organism evidence="3 4">
    <name type="scientific">Chryseobacterium salviniae</name>
    <dbReference type="NCBI Taxonomy" id="3101750"/>
    <lineage>
        <taxon>Bacteria</taxon>
        <taxon>Pseudomonadati</taxon>
        <taxon>Bacteroidota</taxon>
        <taxon>Flavobacteriia</taxon>
        <taxon>Flavobacteriales</taxon>
        <taxon>Weeksellaceae</taxon>
        <taxon>Chryseobacterium group</taxon>
        <taxon>Chryseobacterium</taxon>
    </lineage>
</organism>
<feature type="transmembrane region" description="Helical" evidence="1">
    <location>
        <begin position="90"/>
        <end position="110"/>
    </location>
</feature>
<comment type="caution">
    <text evidence="3">The sequence shown here is derived from an EMBL/GenBank/DDBJ whole genome shotgun (WGS) entry which is preliminary data.</text>
</comment>
<evidence type="ECO:0000313" key="3">
    <source>
        <dbReference type="EMBL" id="MEC3875672.1"/>
    </source>
</evidence>
<feature type="transmembrane region" description="Helical" evidence="1">
    <location>
        <begin position="366"/>
        <end position="384"/>
    </location>
</feature>
<evidence type="ECO:0000256" key="1">
    <source>
        <dbReference type="SAM" id="Phobius"/>
    </source>
</evidence>
<feature type="transmembrane region" description="Helical" evidence="1">
    <location>
        <begin position="260"/>
        <end position="283"/>
    </location>
</feature>
<feature type="transmembrane region" description="Helical" evidence="1">
    <location>
        <begin position="160"/>
        <end position="177"/>
    </location>
</feature>
<feature type="domain" description="DUF8201" evidence="2">
    <location>
        <begin position="1"/>
        <end position="396"/>
    </location>
</feature>
<dbReference type="NCBIfam" id="NF047510">
    <property type="entry name" value="LIC_10190_fam"/>
    <property type="match status" value="1"/>
</dbReference>
<feature type="transmembrane region" description="Helical" evidence="1">
    <location>
        <begin position="414"/>
        <end position="433"/>
    </location>
</feature>
<accession>A0ABU6HRJ8</accession>
<dbReference type="RefSeq" id="WP_326320485.1">
    <property type="nucleotide sequence ID" value="NZ_JAYLAA010000034.1"/>
</dbReference>
<dbReference type="Proteomes" id="UP001348397">
    <property type="component" value="Unassembled WGS sequence"/>
</dbReference>
<reference evidence="3 4" key="1">
    <citation type="submission" date="2024-01" db="EMBL/GenBank/DDBJ databases">
        <title>Chryseobacterium sp. T9W2-O.</title>
        <authorList>
            <person name="Maltman C."/>
        </authorList>
    </citation>
    <scope>NUCLEOTIDE SEQUENCE [LARGE SCALE GENOMIC DNA]</scope>
    <source>
        <strain evidence="3 4">T9W2-O</strain>
    </source>
</reference>
<sequence>MLSILLSCFILIPVLMGWGKIIHCSSATYIKGTAGNIFFGIIGISITFTILAFFFPLNLYIEILALSIGLLFFFKNRLHKEFKAFSKKDFVIIISISIIISFCGSFYPFILDHFGYYVPTIKWLTEYGMIKGISNLDLTLGQMSVWHIFQAGFSNFSDPFLRMNSVLLIVYVLYIVEKKSWIQLCFIPVLLLFSQSPSPDLPVLIFSLVILNEILKGNRSTDSLFLFSAFVFIIKPTMIWLPVLSFFYSIFIVKSRFTKLLPGFLIVLLFFIKNIYTFGYPVFPVSLPDLEISWKPNPEILKTSSQFAIQKTYDMKYSYEEIRHFSTADYIKNWLYLDGIKGKINILFALSLTILIFFTIIKKNRIITLLCISIIIKSILVLLFSAQYRFFIDVFFVIFFVLLAHYFNRKKSIAIFSVLSLIIICFLAMPNILQTYLPSFRPGTFMGKFEIKQLYQPSTYQYHQSNSYKIGNLVFNVSKKYPYNFDTQLPAISESYVYSNIKAGIFPQLADEKNMREGFIWKKLSLKQKTEAEKVIYSTKNTYPQNR</sequence>
<feature type="transmembrane region" description="Helical" evidence="1">
    <location>
        <begin position="344"/>
        <end position="361"/>
    </location>
</feature>
<dbReference type="InterPro" id="IPR058514">
    <property type="entry name" value="DUF8201"/>
</dbReference>
<feature type="transmembrane region" description="Helical" evidence="1">
    <location>
        <begin position="37"/>
        <end position="70"/>
    </location>
</feature>
<feature type="transmembrane region" description="Helical" evidence="1">
    <location>
        <begin position="390"/>
        <end position="407"/>
    </location>
</feature>